<feature type="chain" id="PRO_5042987055" description="Chondroitin proteoglycan 4 domain-containing protein" evidence="1">
    <location>
        <begin position="31"/>
        <end position="273"/>
    </location>
</feature>
<proteinExistence type="predicted"/>
<dbReference type="EMBL" id="BTRK01000006">
    <property type="protein sequence ID" value="GMR57116.1"/>
    <property type="molecule type" value="Genomic_DNA"/>
</dbReference>
<evidence type="ECO:0000313" key="2">
    <source>
        <dbReference type="EMBL" id="GMR57116.1"/>
    </source>
</evidence>
<keyword evidence="3" id="KW-1185">Reference proteome</keyword>
<dbReference type="AlphaFoldDB" id="A0AAN5D659"/>
<feature type="non-terminal residue" evidence="2">
    <location>
        <position position="1"/>
    </location>
</feature>
<keyword evidence="1" id="KW-0732">Signal</keyword>
<feature type="signal peptide" evidence="1">
    <location>
        <begin position="1"/>
        <end position="30"/>
    </location>
</feature>
<accession>A0AAN5D659</accession>
<protein>
    <recommendedName>
        <fullName evidence="4">Chondroitin proteoglycan 4 domain-containing protein</fullName>
    </recommendedName>
</protein>
<evidence type="ECO:0000313" key="3">
    <source>
        <dbReference type="Proteomes" id="UP001328107"/>
    </source>
</evidence>
<dbReference type="Proteomes" id="UP001328107">
    <property type="component" value="Unassembled WGS sequence"/>
</dbReference>
<evidence type="ECO:0000256" key="1">
    <source>
        <dbReference type="SAM" id="SignalP"/>
    </source>
</evidence>
<evidence type="ECO:0008006" key="4">
    <source>
        <dbReference type="Google" id="ProtNLM"/>
    </source>
</evidence>
<reference evidence="3" key="1">
    <citation type="submission" date="2022-10" db="EMBL/GenBank/DDBJ databases">
        <title>Genome assembly of Pristionchus species.</title>
        <authorList>
            <person name="Yoshida K."/>
            <person name="Sommer R.J."/>
        </authorList>
    </citation>
    <scope>NUCLEOTIDE SEQUENCE [LARGE SCALE GENOMIC DNA]</scope>
    <source>
        <strain evidence="3">RS5460</strain>
    </source>
</reference>
<comment type="caution">
    <text evidence="2">The sequence shown here is derived from an EMBL/GenBank/DDBJ whole genome shotgun (WGS) entry which is preliminary data.</text>
</comment>
<organism evidence="2 3">
    <name type="scientific">Pristionchus mayeri</name>
    <dbReference type="NCBI Taxonomy" id="1317129"/>
    <lineage>
        <taxon>Eukaryota</taxon>
        <taxon>Metazoa</taxon>
        <taxon>Ecdysozoa</taxon>
        <taxon>Nematoda</taxon>
        <taxon>Chromadorea</taxon>
        <taxon>Rhabditida</taxon>
        <taxon>Rhabditina</taxon>
        <taxon>Diplogasteromorpha</taxon>
        <taxon>Diplogasteroidea</taxon>
        <taxon>Neodiplogasteridae</taxon>
        <taxon>Pristionchus</taxon>
    </lineage>
</organism>
<sequence length="273" mass="31332">GLEVRGRMRAIVRLVALIVDLSMVVDVSSAFLFSSHQAPYCYDLELENCFRNAFVEMSRNMIDRRIREMPHALMPRNGTLMSRKDGIQHMLLCKDMKRFSNCFNVQGCTQEQASKIASTQYHMVFGKILPVQAFLSFWGYGKEVCEQACSYESLMQCKRDIRRRAESAEESLFQQAAELSSKINSEERKETFCDEFKSTLVQLMRARSEVCGEVSKCLCMEDQLKRGIIFCNAGCEKLMHDSMESEMHQLTAFSPSRDLPRLSLLLLILVRLG</sequence>
<gene>
    <name evidence="2" type="ORF">PMAYCL1PPCAC_27311</name>
</gene>
<name>A0AAN5D659_9BILA</name>